<dbReference type="EMBL" id="VRLW01000001">
    <property type="protein sequence ID" value="KAA1259875.1"/>
    <property type="molecule type" value="Genomic_DNA"/>
</dbReference>
<comment type="caution">
    <text evidence="1">The sequence shown here is derived from an EMBL/GenBank/DDBJ whole genome shotgun (WGS) entry which is preliminary data.</text>
</comment>
<keyword evidence="2" id="KW-1185">Reference proteome</keyword>
<organism evidence="1 2">
    <name type="scientific">Rubripirellula obstinata</name>
    <dbReference type="NCBI Taxonomy" id="406547"/>
    <lineage>
        <taxon>Bacteria</taxon>
        <taxon>Pseudomonadati</taxon>
        <taxon>Planctomycetota</taxon>
        <taxon>Planctomycetia</taxon>
        <taxon>Pirellulales</taxon>
        <taxon>Pirellulaceae</taxon>
        <taxon>Rubripirellula</taxon>
    </lineage>
</organism>
<reference evidence="1 2" key="1">
    <citation type="submission" date="2019-08" db="EMBL/GenBank/DDBJ databases">
        <title>Deep-cultivation of Planctomycetes and their phenomic and genomic characterization uncovers novel biology.</title>
        <authorList>
            <person name="Wiegand S."/>
            <person name="Jogler M."/>
            <person name="Boedeker C."/>
            <person name="Pinto D."/>
            <person name="Vollmers J."/>
            <person name="Rivas-Marin E."/>
            <person name="Kohn T."/>
            <person name="Peeters S.H."/>
            <person name="Heuer A."/>
            <person name="Rast P."/>
            <person name="Oberbeckmann S."/>
            <person name="Bunk B."/>
            <person name="Jeske O."/>
            <person name="Meyerdierks A."/>
            <person name="Storesund J.E."/>
            <person name="Kallscheuer N."/>
            <person name="Luecker S."/>
            <person name="Lage O.M."/>
            <person name="Pohl T."/>
            <person name="Merkel B.J."/>
            <person name="Hornburger P."/>
            <person name="Mueller R.-W."/>
            <person name="Bruemmer F."/>
            <person name="Labrenz M."/>
            <person name="Spormann A.M."/>
            <person name="Op Den Camp H."/>
            <person name="Overmann J."/>
            <person name="Amann R."/>
            <person name="Jetten M.S.M."/>
            <person name="Mascher T."/>
            <person name="Medema M.H."/>
            <person name="Devos D.P."/>
            <person name="Kaster A.-K."/>
            <person name="Ovreas L."/>
            <person name="Rohde M."/>
            <person name="Galperin M.Y."/>
            <person name="Jogler C."/>
        </authorList>
    </citation>
    <scope>NUCLEOTIDE SEQUENCE [LARGE SCALE GENOMIC DNA]</scope>
    <source>
        <strain evidence="1 2">LF1</strain>
    </source>
</reference>
<evidence type="ECO:0000313" key="1">
    <source>
        <dbReference type="EMBL" id="KAA1259875.1"/>
    </source>
</evidence>
<proteinExistence type="predicted"/>
<sequence>MVSELPRFGSTFPAERSVDQIIVAFRSAKDASTNAAFAEQKATINLDLSGNGEPLPVRPPAVR</sequence>
<evidence type="ECO:0000313" key="2">
    <source>
        <dbReference type="Proteomes" id="UP000322699"/>
    </source>
</evidence>
<gene>
    <name evidence="1" type="ORF">LF1_24120</name>
</gene>
<dbReference type="AlphaFoldDB" id="A0A5B1CIY4"/>
<protein>
    <submittedName>
        <fullName evidence="1">Uncharacterized protein</fullName>
    </submittedName>
</protein>
<accession>A0A5B1CIY4</accession>
<name>A0A5B1CIY4_9BACT</name>
<dbReference type="Proteomes" id="UP000322699">
    <property type="component" value="Unassembled WGS sequence"/>
</dbReference>